<feature type="coiled-coil region" evidence="1">
    <location>
        <begin position="173"/>
        <end position="249"/>
    </location>
</feature>
<organism evidence="4 5">
    <name type="scientific">Leishmania tarentolae</name>
    <name type="common">Sauroleishmania tarentolae</name>
    <dbReference type="NCBI Taxonomy" id="5689"/>
    <lineage>
        <taxon>Eukaryota</taxon>
        <taxon>Discoba</taxon>
        <taxon>Euglenozoa</taxon>
        <taxon>Kinetoplastea</taxon>
        <taxon>Metakinetoplastina</taxon>
        <taxon>Trypanosomatida</taxon>
        <taxon>Trypanosomatidae</taxon>
        <taxon>Leishmaniinae</taxon>
        <taxon>Leishmania</taxon>
        <taxon>lizard Leishmania</taxon>
    </lineage>
</organism>
<feature type="compositionally biased region" description="Low complexity" evidence="2">
    <location>
        <begin position="753"/>
        <end position="770"/>
    </location>
</feature>
<name>A0A640KAL9_LEITA</name>
<evidence type="ECO:0000313" key="4">
    <source>
        <dbReference type="EMBL" id="GET86623.1"/>
    </source>
</evidence>
<sequence>MPLVELPLESLVCSNPSYSHDSPTSPLPSGAPTRSLAPTQASHGRAFSVYSRFSPTTIAPIAFSTATVEMASTLVHDLQQFRYVTAFSNPLPWPHVHHVSIPKLRHEAPNLPFMASLISSLADCDVSPHEIHKRSDADILQLVQVLQACLQFSLWSQKILKKLLDVQAMPVSKRVSAQQLENLEKRYHTLEQEVAALQKDRDTLSWGTGNLRTSLVQTEVTIKRQERALQQEKERNAQLAAKLEKALCTQALAAPQMPAQRLPPPRESQQSPTHDRHASTSAHRTSEAAAAYHYYPLPADNEDVHRGSTASLTSDTSYGDSWLSAKDSARAHSYVPQPCDSLDPPPPSFLDWRTLVRYIIHEEQRASEMPPTHACTTAARAMANERCTRSKELMPVAQHTNEPAATLPAETTLRVRETQLQSFFSELTAGVTTEVVAYSRAVAARAEEMVRTLTQQRMQEAAEAQHALMTQLQSSLASLTAELAVCKEQKGIQPSPLGPATIPGDTGDASDLHAHLASFSPMSTSSTRRDAATAASPAPSRHPGDALVTLPDAPPSNDSKLVPLPPRASSPPLPPSIDGSLPTLPLNSFVASSVVVCHSRSSQEVLDSGSKSHTPLPDFSPDILRTPPTSEHGAAAAPSGTGRNRPDSDEPLSVVSRLDDEDERGIDVDLLPLDTSSSTSASAFSQSSDEKADGAAEASHKCPRMLAKPSSAPPVYPNKTPKATAVVMQPAEPLHPSTHRTLSRHFSARSDVSEGSSHGSSQMLQETRAQLQALLEEEEAAERAKMRR</sequence>
<keyword evidence="5" id="KW-1185">Reference proteome</keyword>
<dbReference type="AlphaFoldDB" id="A0A640KAL9"/>
<dbReference type="VEuPathDB" id="TriTrypDB:LtaPh_1101800"/>
<comment type="caution">
    <text evidence="4">The sequence shown here is derived from an EMBL/GenBank/DDBJ whole genome shotgun (WGS) entry which is preliminary data.</text>
</comment>
<feature type="compositionally biased region" description="Basic residues" evidence="2">
    <location>
        <begin position="737"/>
        <end position="747"/>
    </location>
</feature>
<evidence type="ECO:0000313" key="5">
    <source>
        <dbReference type="Proteomes" id="UP000419144"/>
    </source>
</evidence>
<feature type="compositionally biased region" description="Basic and acidic residues" evidence="2">
    <location>
        <begin position="688"/>
        <end position="700"/>
    </location>
</feature>
<evidence type="ECO:0000256" key="2">
    <source>
        <dbReference type="SAM" id="MobiDB-lite"/>
    </source>
</evidence>
<evidence type="ECO:0000256" key="1">
    <source>
        <dbReference type="SAM" id="Coils"/>
    </source>
</evidence>
<feature type="coiled-coil region" evidence="1">
    <location>
        <begin position="443"/>
        <end position="489"/>
    </location>
</feature>
<reference evidence="4" key="1">
    <citation type="submission" date="2019-11" db="EMBL/GenBank/DDBJ databases">
        <title>Leishmania tarentolae CDS.</title>
        <authorList>
            <person name="Goto Y."/>
            <person name="Yamagishi J."/>
        </authorList>
    </citation>
    <scope>NUCLEOTIDE SEQUENCE [LARGE SCALE GENOMIC DNA]</scope>
    <source>
        <strain evidence="4">Parrot Tar II</strain>
    </source>
</reference>
<feature type="region of interest" description="Disordered" evidence="2">
    <location>
        <begin position="255"/>
        <end position="286"/>
    </location>
</feature>
<dbReference type="EMBL" id="BLBS01000013">
    <property type="protein sequence ID" value="GET86623.1"/>
    <property type="molecule type" value="Genomic_DNA"/>
</dbReference>
<dbReference type="InterPro" id="IPR022587">
    <property type="entry name" value="MTMR12-like_C"/>
</dbReference>
<feature type="region of interest" description="Disordered" evidence="2">
    <location>
        <begin position="491"/>
        <end position="576"/>
    </location>
</feature>
<feature type="region of interest" description="Disordered" evidence="2">
    <location>
        <begin position="603"/>
        <end position="716"/>
    </location>
</feature>
<feature type="region of interest" description="Disordered" evidence="2">
    <location>
        <begin position="734"/>
        <end position="770"/>
    </location>
</feature>
<dbReference type="Proteomes" id="UP000419144">
    <property type="component" value="Unassembled WGS sequence"/>
</dbReference>
<accession>A0A640KAL9</accession>
<feature type="compositionally biased region" description="Low complexity" evidence="2">
    <location>
        <begin position="532"/>
        <end position="541"/>
    </location>
</feature>
<feature type="compositionally biased region" description="Pro residues" evidence="2">
    <location>
        <begin position="563"/>
        <end position="575"/>
    </location>
</feature>
<evidence type="ECO:0000259" key="3">
    <source>
        <dbReference type="Pfam" id="PF12578"/>
    </source>
</evidence>
<feature type="compositionally biased region" description="Polar residues" evidence="2">
    <location>
        <begin position="15"/>
        <end position="24"/>
    </location>
</feature>
<feature type="region of interest" description="Disordered" evidence="2">
    <location>
        <begin position="15"/>
        <end position="38"/>
    </location>
</feature>
<feature type="compositionally biased region" description="Low complexity" evidence="2">
    <location>
        <begin position="675"/>
        <end position="687"/>
    </location>
</feature>
<protein>
    <recommendedName>
        <fullName evidence="3">Myotubularin-related 12-like C-terminal domain-containing protein</fullName>
    </recommendedName>
</protein>
<proteinExistence type="predicted"/>
<keyword evidence="1" id="KW-0175">Coiled coil</keyword>
<gene>
    <name evidence="4" type="ORF">LtaPh_1101800</name>
</gene>
<dbReference type="Pfam" id="PF12578">
    <property type="entry name" value="3-PAP"/>
    <property type="match status" value="1"/>
</dbReference>
<feature type="compositionally biased region" description="Polar residues" evidence="2">
    <location>
        <begin position="603"/>
        <end position="613"/>
    </location>
</feature>
<dbReference type="OrthoDB" id="267648at2759"/>
<feature type="domain" description="Myotubularin-related 12-like C-terminal" evidence="3">
    <location>
        <begin position="78"/>
        <end position="204"/>
    </location>
</feature>